<gene>
    <name evidence="2" type="ORF">UV20_C0003G0099</name>
</gene>
<dbReference type="CDD" id="cd10540">
    <property type="entry name" value="SET_SpSet7-like"/>
    <property type="match status" value="1"/>
</dbReference>
<evidence type="ECO:0000259" key="1">
    <source>
        <dbReference type="PROSITE" id="PS50280"/>
    </source>
</evidence>
<dbReference type="SUPFAM" id="SSF82199">
    <property type="entry name" value="SET domain"/>
    <property type="match status" value="1"/>
</dbReference>
<reference evidence="2 3" key="1">
    <citation type="journal article" date="2015" name="Nature">
        <title>rRNA introns, odd ribosomes, and small enigmatic genomes across a large radiation of phyla.</title>
        <authorList>
            <person name="Brown C.T."/>
            <person name="Hug L.A."/>
            <person name="Thomas B.C."/>
            <person name="Sharon I."/>
            <person name="Castelle C.J."/>
            <person name="Singh A."/>
            <person name="Wilkins M.J."/>
            <person name="Williams K.H."/>
            <person name="Banfield J.F."/>
        </authorList>
    </citation>
    <scope>NUCLEOTIDE SEQUENCE [LARGE SCALE GENOMIC DNA]</scope>
</reference>
<dbReference type="AlphaFoldDB" id="A0A0G1A7Z0"/>
<dbReference type="SMART" id="SM00317">
    <property type="entry name" value="SET"/>
    <property type="match status" value="1"/>
</dbReference>
<dbReference type="InterPro" id="IPR001214">
    <property type="entry name" value="SET_dom"/>
</dbReference>
<sequence length="121" mass="14047">MNLYYKKVKDKGRGVFSKNKITKGTIIEVCPVIPLSKKELKFIEKTRLDKYYYCWGKGFKEGSLPLGFGLLYNHSYHSNANYKFDLKKQTITYFAVKNIPANEEITVNYNSSPDDETPFNL</sequence>
<protein>
    <recommendedName>
        <fullName evidence="1">SET domain-containing protein</fullName>
    </recommendedName>
</protein>
<dbReference type="GO" id="GO:0062122">
    <property type="term" value="F:histone H3K37 methyltransferase activity"/>
    <property type="evidence" value="ECO:0007669"/>
    <property type="project" value="InterPro"/>
</dbReference>
<dbReference type="PROSITE" id="PS50280">
    <property type="entry name" value="SET"/>
    <property type="match status" value="1"/>
</dbReference>
<comment type="caution">
    <text evidence="2">The sequence shown here is derived from an EMBL/GenBank/DDBJ whole genome shotgun (WGS) entry which is preliminary data.</text>
</comment>
<dbReference type="Proteomes" id="UP000034837">
    <property type="component" value="Unassembled WGS sequence"/>
</dbReference>
<feature type="domain" description="SET" evidence="1">
    <location>
        <begin position="1"/>
        <end position="110"/>
    </location>
</feature>
<dbReference type="Gene3D" id="2.170.270.10">
    <property type="entry name" value="SET domain"/>
    <property type="match status" value="1"/>
</dbReference>
<accession>A0A0G1A7Z0</accession>
<dbReference type="EMBL" id="LCDO01000003">
    <property type="protein sequence ID" value="KKS57157.1"/>
    <property type="molecule type" value="Genomic_DNA"/>
</dbReference>
<name>A0A0G1A7Z0_9BACT</name>
<dbReference type="Pfam" id="PF00856">
    <property type="entry name" value="SET"/>
    <property type="match status" value="1"/>
</dbReference>
<dbReference type="InterPro" id="IPR009207">
    <property type="entry name" value="SET7_MeTrfase"/>
</dbReference>
<dbReference type="PIRSF" id="PIRSF022536">
    <property type="entry name" value="A612L_SET"/>
    <property type="match status" value="1"/>
</dbReference>
<proteinExistence type="predicted"/>
<dbReference type="InterPro" id="IPR046341">
    <property type="entry name" value="SET_dom_sf"/>
</dbReference>
<evidence type="ECO:0000313" key="2">
    <source>
        <dbReference type="EMBL" id="KKS57157.1"/>
    </source>
</evidence>
<evidence type="ECO:0000313" key="3">
    <source>
        <dbReference type="Proteomes" id="UP000034837"/>
    </source>
</evidence>
<organism evidence="2 3">
    <name type="scientific">Candidatus Magasanikbacteria bacterium GW2011_GWA2_42_32</name>
    <dbReference type="NCBI Taxonomy" id="1619039"/>
    <lineage>
        <taxon>Bacteria</taxon>
        <taxon>Candidatus Magasanikiibacteriota</taxon>
    </lineage>
</organism>